<reference evidence="1" key="1">
    <citation type="submission" date="2022-07" db="EMBL/GenBank/DDBJ databases">
        <authorList>
            <person name="Li W.-J."/>
            <person name="Deng Q.-Q."/>
        </authorList>
    </citation>
    <scope>NUCLEOTIDE SEQUENCE</scope>
    <source>
        <strain evidence="1">SYSU M60031</strain>
    </source>
</reference>
<gene>
    <name evidence="1" type="ORF">NK662_08575</name>
</gene>
<dbReference type="Proteomes" id="UP001156102">
    <property type="component" value="Unassembled WGS sequence"/>
</dbReference>
<dbReference type="RefSeq" id="WP_254758497.1">
    <property type="nucleotide sequence ID" value="NZ_JANCLT010000003.1"/>
</dbReference>
<keyword evidence="2" id="KW-1185">Reference proteome</keyword>
<proteinExistence type="predicted"/>
<dbReference type="AlphaFoldDB" id="A0AA41X431"/>
<accession>A0AA41X431</accession>
<comment type="caution">
    <text evidence="1">The sequence shown here is derived from an EMBL/GenBank/DDBJ whole genome shotgun (WGS) entry which is preliminary data.</text>
</comment>
<protein>
    <submittedName>
        <fullName evidence="1">Uncharacterized protein</fullName>
    </submittedName>
</protein>
<dbReference type="EMBL" id="JANCLT010000003">
    <property type="protein sequence ID" value="MCP8968594.1"/>
    <property type="molecule type" value="Genomic_DNA"/>
</dbReference>
<name>A0AA41X431_9BACI</name>
<evidence type="ECO:0000313" key="2">
    <source>
        <dbReference type="Proteomes" id="UP001156102"/>
    </source>
</evidence>
<evidence type="ECO:0000313" key="1">
    <source>
        <dbReference type="EMBL" id="MCP8968594.1"/>
    </source>
</evidence>
<organism evidence="1 2">
    <name type="scientific">Ectobacillus ponti</name>
    <dbReference type="NCBI Taxonomy" id="2961894"/>
    <lineage>
        <taxon>Bacteria</taxon>
        <taxon>Bacillati</taxon>
        <taxon>Bacillota</taxon>
        <taxon>Bacilli</taxon>
        <taxon>Bacillales</taxon>
        <taxon>Bacillaceae</taxon>
        <taxon>Ectobacillus</taxon>
    </lineage>
</organism>
<sequence length="208" mass="24156">MGEEGRSIRAFVDLWHELAKRKRLRKEMPLVRQSAAVEELVKKRAPHMNQLILALQEHAEVLGLILQVLEAARCFGTGETKVYPFMVDMEKAVEQSGSFKSVFYSAIVQARQLLAQHRDVTLLSCVKQAMKLEEEAIQLGDQALDYIGLFEQLVYEDDDEGLRQFVRATCSLYFEAQDMYENLLHHVKLYRQLNRVYGPRKLADYNRY</sequence>